<proteinExistence type="predicted"/>
<gene>
    <name evidence="1" type="ORF">NPIL_166961</name>
</gene>
<reference evidence="1" key="1">
    <citation type="submission" date="2020-08" db="EMBL/GenBank/DDBJ databases">
        <title>Multicomponent nature underlies the extraordinary mechanical properties of spider dragline silk.</title>
        <authorList>
            <person name="Kono N."/>
            <person name="Nakamura H."/>
            <person name="Mori M."/>
            <person name="Yoshida Y."/>
            <person name="Ohtoshi R."/>
            <person name="Malay A.D."/>
            <person name="Moran D.A.P."/>
            <person name="Tomita M."/>
            <person name="Numata K."/>
            <person name="Arakawa K."/>
        </authorList>
    </citation>
    <scope>NUCLEOTIDE SEQUENCE</scope>
</reference>
<dbReference type="EMBL" id="BMAW01051435">
    <property type="protein sequence ID" value="GFS80478.1"/>
    <property type="molecule type" value="Genomic_DNA"/>
</dbReference>
<dbReference type="AlphaFoldDB" id="A0A8X6MVQ4"/>
<name>A0A8X6MVQ4_NEPPI</name>
<dbReference type="OrthoDB" id="775972at2759"/>
<keyword evidence="2" id="KW-1185">Reference proteome</keyword>
<sequence length="108" mass="12609">MRILAFYSYEQNGGGSSYCVFLRIDRVRQLQELLYAGLYMVLKRTSKVFKFEIDCKQHTVSIERLKPAHLFPAAETMENPSVVPTCDVVYKYDRRSRQVVRFQCSLSS</sequence>
<accession>A0A8X6MVQ4</accession>
<evidence type="ECO:0000313" key="1">
    <source>
        <dbReference type="EMBL" id="GFS80478.1"/>
    </source>
</evidence>
<evidence type="ECO:0000313" key="2">
    <source>
        <dbReference type="Proteomes" id="UP000887013"/>
    </source>
</evidence>
<protein>
    <submittedName>
        <fullName evidence="1">Uncharacterized protein</fullName>
    </submittedName>
</protein>
<organism evidence="1 2">
    <name type="scientific">Nephila pilipes</name>
    <name type="common">Giant wood spider</name>
    <name type="synonym">Nephila maculata</name>
    <dbReference type="NCBI Taxonomy" id="299642"/>
    <lineage>
        <taxon>Eukaryota</taxon>
        <taxon>Metazoa</taxon>
        <taxon>Ecdysozoa</taxon>
        <taxon>Arthropoda</taxon>
        <taxon>Chelicerata</taxon>
        <taxon>Arachnida</taxon>
        <taxon>Araneae</taxon>
        <taxon>Araneomorphae</taxon>
        <taxon>Entelegynae</taxon>
        <taxon>Araneoidea</taxon>
        <taxon>Nephilidae</taxon>
        <taxon>Nephila</taxon>
    </lineage>
</organism>
<dbReference type="Proteomes" id="UP000887013">
    <property type="component" value="Unassembled WGS sequence"/>
</dbReference>
<comment type="caution">
    <text evidence="1">The sequence shown here is derived from an EMBL/GenBank/DDBJ whole genome shotgun (WGS) entry which is preliminary data.</text>
</comment>